<evidence type="ECO:0000313" key="2">
    <source>
        <dbReference type="EMBL" id="KRG30498.1"/>
    </source>
</evidence>
<keyword evidence="3" id="KW-1185">Reference proteome</keyword>
<evidence type="ECO:0000256" key="1">
    <source>
        <dbReference type="SAM" id="SignalP"/>
    </source>
</evidence>
<evidence type="ECO:0000313" key="3">
    <source>
        <dbReference type="Proteomes" id="UP000051643"/>
    </source>
</evidence>
<dbReference type="AlphaFoldDB" id="A0A0Q9ZK79"/>
<dbReference type="InterPro" id="IPR053722">
    <property type="entry name" value="Curli_assembly_CsgC/AgfC"/>
</dbReference>
<organism evidence="2 3">
    <name type="scientific">Salegentibacter mishustinae</name>
    <dbReference type="NCBI Taxonomy" id="270918"/>
    <lineage>
        <taxon>Bacteria</taxon>
        <taxon>Pseudomonadati</taxon>
        <taxon>Bacteroidota</taxon>
        <taxon>Flavobacteriia</taxon>
        <taxon>Flavobacteriales</taxon>
        <taxon>Flavobacteriaceae</taxon>
        <taxon>Salegentibacter</taxon>
    </lineage>
</organism>
<dbReference type="STRING" id="270918.APR42_01130"/>
<proteinExistence type="predicted"/>
<dbReference type="Proteomes" id="UP000051643">
    <property type="component" value="Unassembled WGS sequence"/>
</dbReference>
<keyword evidence="1" id="KW-0732">Signal</keyword>
<feature type="chain" id="PRO_5006389581" description="Curli assembly protein CsgC" evidence="1">
    <location>
        <begin position="23"/>
        <end position="129"/>
    </location>
</feature>
<dbReference type="Gene3D" id="2.60.40.2420">
    <property type="match status" value="1"/>
</dbReference>
<dbReference type="RefSeq" id="WP_057480323.1">
    <property type="nucleotide sequence ID" value="NZ_BMWR01000002.1"/>
</dbReference>
<accession>A0A0Q9ZK79</accession>
<dbReference type="OrthoDB" id="9962843at2"/>
<evidence type="ECO:0008006" key="4">
    <source>
        <dbReference type="Google" id="ProtNLM"/>
    </source>
</evidence>
<gene>
    <name evidence="2" type="ORF">APR42_01130</name>
</gene>
<comment type="caution">
    <text evidence="2">The sequence shown here is derived from an EMBL/GenBank/DDBJ whole genome shotgun (WGS) entry which is preliminary data.</text>
</comment>
<feature type="signal peptide" evidence="1">
    <location>
        <begin position="1"/>
        <end position="22"/>
    </location>
</feature>
<dbReference type="EMBL" id="LKTP01000001">
    <property type="protein sequence ID" value="KRG30498.1"/>
    <property type="molecule type" value="Genomic_DNA"/>
</dbReference>
<sequence length="129" mass="14298">MRNCLNIPALFLLLFCFSAAFGQDGKKNNIEAKINLEAKNRLLNISGQAINNTSQAYKLRYELSVITGNKNNSNSSQNKQLGNFTLPASAIKILSNTSISHNPGNNTIIKLYIFNSDKVVARDSLNFQF</sequence>
<reference evidence="2" key="1">
    <citation type="submission" date="2015-10" db="EMBL/GenBank/DDBJ databases">
        <title>Draft genome sequence of Salegentibacter mishustinae KCTC 12263.</title>
        <authorList>
            <person name="Lin W."/>
            <person name="Zheng Q."/>
        </authorList>
    </citation>
    <scope>NUCLEOTIDE SEQUENCE [LARGE SCALE GENOMIC DNA]</scope>
    <source>
        <strain evidence="2">KCTC 12263</strain>
    </source>
</reference>
<name>A0A0Q9ZK79_9FLAO</name>
<protein>
    <recommendedName>
        <fullName evidence="4">Curli assembly protein CsgC</fullName>
    </recommendedName>
</protein>